<name>A0A0K2UCM7_LEPSM</name>
<feature type="domain" description="Calcineurin-like phosphoesterase" evidence="2">
    <location>
        <begin position="43"/>
        <end position="246"/>
    </location>
</feature>
<dbReference type="PANTHER" id="PTHR12905:SF0">
    <property type="entry name" value="CALCINEURIN-LIKE PHOSPHOESTERASE DOMAIN-CONTAINING PROTEIN"/>
    <property type="match status" value="1"/>
</dbReference>
<protein>
    <recommendedName>
        <fullName evidence="2">Calcineurin-like phosphoesterase domain-containing protein</fullName>
    </recommendedName>
</protein>
<organism evidence="3">
    <name type="scientific">Lepeophtheirus salmonis</name>
    <name type="common">Salmon louse</name>
    <name type="synonym">Caligus salmonis</name>
    <dbReference type="NCBI Taxonomy" id="72036"/>
    <lineage>
        <taxon>Eukaryota</taxon>
        <taxon>Metazoa</taxon>
        <taxon>Ecdysozoa</taxon>
        <taxon>Arthropoda</taxon>
        <taxon>Crustacea</taxon>
        <taxon>Multicrustacea</taxon>
        <taxon>Hexanauplia</taxon>
        <taxon>Copepoda</taxon>
        <taxon>Siphonostomatoida</taxon>
        <taxon>Caligidae</taxon>
        <taxon>Lepeophtheirus</taxon>
    </lineage>
</organism>
<dbReference type="PANTHER" id="PTHR12905">
    <property type="entry name" value="METALLOPHOSPHOESTERASE"/>
    <property type="match status" value="1"/>
</dbReference>
<evidence type="ECO:0000313" key="3">
    <source>
        <dbReference type="EMBL" id="CDW35805.1"/>
    </source>
</evidence>
<dbReference type="GeneID" id="121118096"/>
<evidence type="ECO:0000256" key="1">
    <source>
        <dbReference type="ARBA" id="ARBA00007993"/>
    </source>
</evidence>
<dbReference type="InterPro" id="IPR004843">
    <property type="entry name" value="Calcineurin-like_PHP"/>
</dbReference>
<dbReference type="Pfam" id="PF00149">
    <property type="entry name" value="Metallophos"/>
    <property type="match status" value="1"/>
</dbReference>
<accession>A0A0K2UCM7</accession>
<dbReference type="KEGG" id="lsm:121118096"/>
<evidence type="ECO:0000259" key="2">
    <source>
        <dbReference type="Pfam" id="PF00149"/>
    </source>
</evidence>
<dbReference type="CDD" id="cd07379">
    <property type="entry name" value="MPP_239FB"/>
    <property type="match status" value="1"/>
</dbReference>
<dbReference type="OrthoDB" id="630188at2759"/>
<dbReference type="InterPro" id="IPR029052">
    <property type="entry name" value="Metallo-depent_PP-like"/>
</dbReference>
<dbReference type="SUPFAM" id="SSF56300">
    <property type="entry name" value="Metallo-dependent phosphatases"/>
    <property type="match status" value="1"/>
</dbReference>
<dbReference type="Gene3D" id="3.60.21.10">
    <property type="match status" value="1"/>
</dbReference>
<dbReference type="RefSeq" id="XP_040568574.1">
    <property type="nucleotide sequence ID" value="XM_040712640.2"/>
</dbReference>
<dbReference type="InterPro" id="IPR024201">
    <property type="entry name" value="Calcineurin-like_Pesterase"/>
</dbReference>
<dbReference type="EMBL" id="HACA01018444">
    <property type="protein sequence ID" value="CDW35805.1"/>
    <property type="molecule type" value="Transcribed_RNA"/>
</dbReference>
<dbReference type="AlphaFoldDB" id="A0A0K2UCM7"/>
<comment type="similarity">
    <text evidence="1">Belongs to the UPF0046 family.</text>
</comment>
<proteinExistence type="inferred from homology"/>
<dbReference type="GO" id="GO:0016787">
    <property type="term" value="F:hydrolase activity"/>
    <property type="evidence" value="ECO:0007669"/>
    <property type="project" value="InterPro"/>
</dbReference>
<sequence>MDIGVHPLTINPTQAWETMKPHQHVMRFKVKNPKDPPGDRKARIVCMSDTHSLTSHITREIPEGDIFIHAGDFTRSGAFKEVKEFNSWLSQLKHKHKIIIAGNHELSLDESYHPNNESRQIGIDIGHFLKKNDETKESFTKEDIRKELTNCVYLQDSYVTVYGLKIYGTPWQPEFGGWAFNLKRGSKCLDKWDLIPDDTDILITHSPPVGYGDHCSTGVRAGCVELLNTVQRRVKPKYHIYGHIHEGYGVRSDGKIVFINASTCNVNYVPNNKPIVIDVPIPEGFSKAD</sequence>
<dbReference type="PIRSF" id="PIRSF035808">
    <property type="entry name" value="Pdiesterase_Brain_239"/>
    <property type="match status" value="1"/>
</dbReference>
<reference evidence="3" key="1">
    <citation type="submission" date="2014-05" db="EMBL/GenBank/DDBJ databases">
        <authorList>
            <person name="Chronopoulou M."/>
        </authorList>
    </citation>
    <scope>NUCLEOTIDE SEQUENCE</scope>
    <source>
        <tissue evidence="3">Whole organism</tissue>
    </source>
</reference>
<dbReference type="InterPro" id="IPR051693">
    <property type="entry name" value="UPF0046_metallophosphoest"/>
</dbReference>